<evidence type="ECO:0000313" key="2">
    <source>
        <dbReference type="EMBL" id="KAG0322597.1"/>
    </source>
</evidence>
<dbReference type="OrthoDB" id="2449249at2759"/>
<feature type="region of interest" description="Disordered" evidence="1">
    <location>
        <begin position="661"/>
        <end position="681"/>
    </location>
</feature>
<comment type="caution">
    <text evidence="2">The sequence shown here is derived from an EMBL/GenBank/DDBJ whole genome shotgun (WGS) entry which is preliminary data.</text>
</comment>
<organism evidence="2 3">
    <name type="scientific">Linnemannia gamsii</name>
    <dbReference type="NCBI Taxonomy" id="64522"/>
    <lineage>
        <taxon>Eukaryota</taxon>
        <taxon>Fungi</taxon>
        <taxon>Fungi incertae sedis</taxon>
        <taxon>Mucoromycota</taxon>
        <taxon>Mortierellomycotina</taxon>
        <taxon>Mortierellomycetes</taxon>
        <taxon>Mortierellales</taxon>
        <taxon>Mortierellaceae</taxon>
        <taxon>Linnemannia</taxon>
    </lineage>
</organism>
<sequence>MAVENNSQLPLATQSLQEQGDVLHNLEQLQLGDRLPPARPSPAPPARARWYYEVDVENSTEYELIYHTIRRRKVLPMTVNSRSKYIRWNIPVPQSDTTYLDIVLGVKAWDLQYKSIEAVIVTVEQFIGARTYSRCEVITSHELERLCSGVTTPLSSVSPDPGSVSDTDADLGIIKWKLHEQLLQSEGAFHAAIEVKTWEGASRDFGTIEVHFVETHSNARRYYQHDPAYMEHQPCLFSIDVNNTGCPKIEELAEKPNFVDSYVFSREGAHLAIDVLSKSGRFVILWQIKDLPTIDPRYVCRSDITTSNGQDMQDKQESATKNFRPIVVAWMYFSKAKAEPSSVDLALSCNGTQVAVLDKIRPTVGRADDDDDDAKEDSECCTAVYRFSPESIGTGDYPPDANAGSGFVRISVEETCPNFAGFAGRAEFHVVAANDPDVKDELLVACDGVTVEIYSVYGVWHHVRTIVLDPTKEGRTFRHNVFAALFKQLRGKHLVLLNAQGYKVSTWNIETGEQVSSCTRFGALEMWALSHVANVSRDGMLITIPGKEHLGVFETTTWNVVGWFKFPGVGRREYVGEGLFIRNDTQVMVAIESDEQPLYRRNHGYIIDLETMNVVDEYVSPGTDIFRALPTGEYPEEQVILGVGNSSAYAFRLDDRILLAPPPRKDDDDDDNDRDLYMLNR</sequence>
<keyword evidence="3" id="KW-1185">Reference proteome</keyword>
<dbReference type="EMBL" id="JAAAIN010000025">
    <property type="protein sequence ID" value="KAG0322597.1"/>
    <property type="molecule type" value="Genomic_DNA"/>
</dbReference>
<reference evidence="2" key="1">
    <citation type="journal article" date="2020" name="Fungal Divers.">
        <title>Resolving the Mortierellaceae phylogeny through synthesis of multi-gene phylogenetics and phylogenomics.</title>
        <authorList>
            <person name="Vandepol N."/>
            <person name="Liber J."/>
            <person name="Desiro A."/>
            <person name="Na H."/>
            <person name="Kennedy M."/>
            <person name="Barry K."/>
            <person name="Grigoriev I.V."/>
            <person name="Miller A.N."/>
            <person name="O'Donnell K."/>
            <person name="Stajich J.E."/>
            <person name="Bonito G."/>
        </authorList>
    </citation>
    <scope>NUCLEOTIDE SEQUENCE</scope>
    <source>
        <strain evidence="2">NVP60</strain>
    </source>
</reference>
<dbReference type="Proteomes" id="UP000823405">
    <property type="component" value="Unassembled WGS sequence"/>
</dbReference>
<evidence type="ECO:0000256" key="1">
    <source>
        <dbReference type="SAM" id="MobiDB-lite"/>
    </source>
</evidence>
<evidence type="ECO:0000313" key="3">
    <source>
        <dbReference type="Proteomes" id="UP000823405"/>
    </source>
</evidence>
<proteinExistence type="predicted"/>
<accession>A0A9P6UWC5</accession>
<dbReference type="AlphaFoldDB" id="A0A9P6UWC5"/>
<name>A0A9P6UWC5_9FUNG</name>
<gene>
    <name evidence="2" type="ORF">BGZ97_005564</name>
</gene>
<protein>
    <submittedName>
        <fullName evidence="2">Uncharacterized protein</fullName>
    </submittedName>
</protein>